<dbReference type="AlphaFoldDB" id="A0A2T3Z7S1"/>
<dbReference type="STRING" id="1042311.A0A2T3Z7S1"/>
<feature type="compositionally biased region" description="Polar residues" evidence="1">
    <location>
        <begin position="973"/>
        <end position="985"/>
    </location>
</feature>
<protein>
    <recommendedName>
        <fullName evidence="6">Extracellular membrane protein CFEM domain-containing protein</fullName>
    </recommendedName>
</protein>
<evidence type="ECO:0008006" key="6">
    <source>
        <dbReference type="Google" id="ProtNLM"/>
    </source>
</evidence>
<keyword evidence="5" id="KW-1185">Reference proteome</keyword>
<feature type="chain" id="PRO_5015684622" description="Extracellular membrane protein CFEM domain-containing protein" evidence="3">
    <location>
        <begin position="28"/>
        <end position="1159"/>
    </location>
</feature>
<evidence type="ECO:0000256" key="3">
    <source>
        <dbReference type="SAM" id="SignalP"/>
    </source>
</evidence>
<accession>A0A2T3Z7S1</accession>
<keyword evidence="2" id="KW-0472">Membrane</keyword>
<feature type="signal peptide" evidence="3">
    <location>
        <begin position="1"/>
        <end position="27"/>
    </location>
</feature>
<feature type="region of interest" description="Disordered" evidence="1">
    <location>
        <begin position="656"/>
        <end position="1079"/>
    </location>
</feature>
<dbReference type="Proteomes" id="UP000240493">
    <property type="component" value="Unassembled WGS sequence"/>
</dbReference>
<evidence type="ECO:0000256" key="1">
    <source>
        <dbReference type="SAM" id="MobiDB-lite"/>
    </source>
</evidence>
<evidence type="ECO:0000313" key="5">
    <source>
        <dbReference type="Proteomes" id="UP000240493"/>
    </source>
</evidence>
<feature type="region of interest" description="Disordered" evidence="1">
    <location>
        <begin position="1091"/>
        <end position="1159"/>
    </location>
</feature>
<feature type="compositionally biased region" description="Polar residues" evidence="1">
    <location>
        <begin position="462"/>
        <end position="474"/>
    </location>
</feature>
<feature type="compositionally biased region" description="Low complexity" evidence="1">
    <location>
        <begin position="1111"/>
        <end position="1122"/>
    </location>
</feature>
<feature type="region of interest" description="Disordered" evidence="1">
    <location>
        <begin position="456"/>
        <end position="494"/>
    </location>
</feature>
<feature type="compositionally biased region" description="Low complexity" evidence="1">
    <location>
        <begin position="702"/>
        <end position="723"/>
    </location>
</feature>
<keyword evidence="2" id="KW-1133">Transmembrane helix</keyword>
<keyword evidence="3" id="KW-0732">Signal</keyword>
<feature type="compositionally biased region" description="Polar residues" evidence="1">
    <location>
        <begin position="872"/>
        <end position="887"/>
    </location>
</feature>
<dbReference type="EMBL" id="KZ679262">
    <property type="protein sequence ID" value="PTB40857.1"/>
    <property type="molecule type" value="Genomic_DNA"/>
</dbReference>
<proteinExistence type="predicted"/>
<feature type="compositionally biased region" description="Polar residues" evidence="1">
    <location>
        <begin position="1097"/>
        <end position="1106"/>
    </location>
</feature>
<organism evidence="4 5">
    <name type="scientific">Trichoderma asperellum (strain ATCC 204424 / CBS 433.97 / NBRC 101777)</name>
    <dbReference type="NCBI Taxonomy" id="1042311"/>
    <lineage>
        <taxon>Eukaryota</taxon>
        <taxon>Fungi</taxon>
        <taxon>Dikarya</taxon>
        <taxon>Ascomycota</taxon>
        <taxon>Pezizomycotina</taxon>
        <taxon>Sordariomycetes</taxon>
        <taxon>Hypocreomycetidae</taxon>
        <taxon>Hypocreales</taxon>
        <taxon>Hypocreaceae</taxon>
        <taxon>Trichoderma</taxon>
    </lineage>
</organism>
<feature type="compositionally biased region" description="Polar residues" evidence="1">
    <location>
        <begin position="1044"/>
        <end position="1054"/>
    </location>
</feature>
<feature type="compositionally biased region" description="Low complexity" evidence="1">
    <location>
        <begin position="1055"/>
        <end position="1079"/>
    </location>
</feature>
<feature type="compositionally biased region" description="Low complexity" evidence="1">
    <location>
        <begin position="893"/>
        <end position="906"/>
    </location>
</feature>
<feature type="compositionally biased region" description="Low complexity" evidence="1">
    <location>
        <begin position="986"/>
        <end position="1025"/>
    </location>
</feature>
<sequence>MFPNRMSRGLPSYMLLLFIALIYTVTAAPLNSAGGLDSFVPSCAIQCFDSFLNISYGDHTARTLAELCPLIGAYGFTIGEAAVQCLVAERAAGACSNQVANNAVIDKAYYMCFGQPSALLPTHTVITATLAMPLSGTGPITFPSVTKTSHQTSIPTAISGETQSSISLPTTLITDPTSLSKSRPSMTGSIAKPTATTTIRRTTKSATSFRSSTSPLTDVLTTDPTGLAFTKTTAATAETSTGTNVPNGIVGGQGEKKASAPLSNGQVVGIAIGCITGAGFIGIGIAVFCRCLRKRRSQFGRKMRKDGRLLRDSWGPEKPNGGGGGTDSWIVNQLRAPLDPGPVPTPTKSWYNRASWRPSAIGLAISPSRTRDVNRVTTPTSARPLSKLLPAKPVMGQGPPRLEVSLPSRDGDSHFGAAAFMGTAAAGLASGAVMSGAMAASSSPRPAALPKVQPMAQPANREPTTTTQFAQPRSLTPPRIITPPRNLASPRSKPQSPLALKLIIPKKGAFKPFVPIPVISTRHDSSTTEFEEDGRTSLSPGGQIWRPPSADPLTAAPYYVADRNGNWKLADPVRAQEIAELEASISPLTAAPRSAAPKLVAGLGLATGAAEALELVKAASRREANRAAAKLKAAEQSRQDGLGIMIPPEKTIRAVEPSLSSDEEIQEQEQDQQPYAPRPLFSGNGNNISFPRRLSSHRRSSTRSLTRPRITSTDSGVTTFSTSTEDDTELRSPPGAEQLGNLSPVVESPRSLRPRRGQSPTQYPKIPASLNAAIPSSGNLNIEMATSKGGNAAAPSKPAATDRPAQKSPSFGAPLAAGTMSSNDNKSKQRGKRPMGSDAVGAPNAIRTGSPMMRMEGSTSRTDERYLGPRGQASQQPNMSAQPNASSRPYPPQQNQQYPAPAYQRPTGSNNYHMPYRLPPHPTAYRPNIDSSGYPYQTRLPDLNQGPMTYNMPYAPQPNRYPYHHPRDHQPPFAQQSSARPISQLPQQRQQPSQRPQQQPQQQRQQQQQQQQQQQPRPQRQQRPPSLGRMPQQQQQQQDFYLQPSASSYYPSGISQGPLPTGTSTTTTASTDSQSSSLLAKRLGTSRAANMALPVPQATTGSSSQNKWHRQGQQDQQQQPSTPQMPPPPQQPAELPATPVWKPRLTPTRRGDDLYLIAR</sequence>
<gene>
    <name evidence="4" type="ORF">M441DRAFT_168560</name>
</gene>
<feature type="compositionally biased region" description="Acidic residues" evidence="1">
    <location>
        <begin position="661"/>
        <end position="670"/>
    </location>
</feature>
<reference evidence="4 5" key="1">
    <citation type="submission" date="2016-07" db="EMBL/GenBank/DDBJ databases">
        <title>Multiple horizontal gene transfer events from other fungi enriched the ability of initially mycotrophic Trichoderma (Ascomycota) to feed on dead plant biomass.</title>
        <authorList>
            <consortium name="DOE Joint Genome Institute"/>
            <person name="Aerts A."/>
            <person name="Atanasova L."/>
            <person name="Chenthamara K."/>
            <person name="Zhang J."/>
            <person name="Grujic M."/>
            <person name="Henrissat B."/>
            <person name="Kuo A."/>
            <person name="Salamov A."/>
            <person name="Lipzen A."/>
            <person name="Labutti K."/>
            <person name="Barry K."/>
            <person name="Miao Y."/>
            <person name="Rahimi M.J."/>
            <person name="Shen Q."/>
            <person name="Grigoriev I.V."/>
            <person name="Kubicek C.P."/>
            <person name="Druzhinina I.S."/>
        </authorList>
    </citation>
    <scope>NUCLEOTIDE SEQUENCE [LARGE SCALE GENOMIC DNA]</scope>
    <source>
        <strain evidence="4 5">CBS 433.97</strain>
    </source>
</reference>
<evidence type="ECO:0000313" key="4">
    <source>
        <dbReference type="EMBL" id="PTB40857.1"/>
    </source>
</evidence>
<dbReference type="OrthoDB" id="3946741at2759"/>
<name>A0A2T3Z7S1_TRIA4</name>
<feature type="transmembrane region" description="Helical" evidence="2">
    <location>
        <begin position="415"/>
        <end position="440"/>
    </location>
</feature>
<keyword evidence="2" id="KW-0812">Transmembrane</keyword>
<feature type="transmembrane region" description="Helical" evidence="2">
    <location>
        <begin position="267"/>
        <end position="292"/>
    </location>
</feature>
<evidence type="ECO:0000256" key="2">
    <source>
        <dbReference type="SAM" id="Phobius"/>
    </source>
</evidence>
<feature type="region of interest" description="Disordered" evidence="1">
    <location>
        <begin position="524"/>
        <end position="549"/>
    </location>
</feature>